<dbReference type="GeneID" id="11498127"/>
<dbReference type="HOGENOM" id="CLU_041217_10_2_1"/>
<dbReference type="PROSITE" id="PS51419">
    <property type="entry name" value="RAB"/>
    <property type="match status" value="1"/>
</dbReference>
<dbReference type="PANTHER" id="PTHR24073">
    <property type="entry name" value="DRAB5-RELATED"/>
    <property type="match status" value="1"/>
</dbReference>
<dbReference type="PROSITE" id="PS51417">
    <property type="entry name" value="ARF"/>
    <property type="match status" value="1"/>
</dbReference>
<dbReference type="PROSITE" id="PS51421">
    <property type="entry name" value="RAS"/>
    <property type="match status" value="1"/>
</dbReference>
<dbReference type="SMART" id="SM00173">
    <property type="entry name" value="RAS"/>
    <property type="match status" value="1"/>
</dbReference>
<dbReference type="AlphaFoldDB" id="G0W6U2"/>
<dbReference type="Proteomes" id="UP000000689">
    <property type="component" value="Chromosome 2"/>
</dbReference>
<dbReference type="FunFam" id="3.40.50.300:FF:000808">
    <property type="entry name" value="Small GTP-binding protein, putative"/>
    <property type="match status" value="1"/>
</dbReference>
<evidence type="ECO:0000256" key="1">
    <source>
        <dbReference type="ARBA" id="ARBA00022741"/>
    </source>
</evidence>
<evidence type="ECO:0000256" key="2">
    <source>
        <dbReference type="ARBA" id="ARBA00023134"/>
    </source>
</evidence>
<dbReference type="SUPFAM" id="SSF52540">
    <property type="entry name" value="P-loop containing nucleoside triphosphate hydrolases"/>
    <property type="match status" value="1"/>
</dbReference>
<dbReference type="SMART" id="SM00174">
    <property type="entry name" value="RHO"/>
    <property type="match status" value="1"/>
</dbReference>
<dbReference type="KEGG" id="ndi:NDAI_0B04680"/>
<evidence type="ECO:0000313" key="3">
    <source>
        <dbReference type="EMBL" id="CCD23503.1"/>
    </source>
</evidence>
<reference evidence="3 4" key="1">
    <citation type="journal article" date="2011" name="Proc. Natl. Acad. Sci. U.S.A.">
        <title>Evolutionary erosion of yeast sex chromosomes by mating-type switching accidents.</title>
        <authorList>
            <person name="Gordon J.L."/>
            <person name="Armisen D."/>
            <person name="Proux-Wera E."/>
            <person name="Oheigeartaigh S.S."/>
            <person name="Byrne K.P."/>
            <person name="Wolfe K.H."/>
        </authorList>
    </citation>
    <scope>NUCLEOTIDE SEQUENCE [LARGE SCALE GENOMIC DNA]</scope>
    <source>
        <strain evidence="4">ATCC 10597 / BCRC 20456 / CBS 421 / NBRC 0211 / NRRL Y-12639</strain>
    </source>
</reference>
<dbReference type="InterPro" id="IPR001806">
    <property type="entry name" value="Small_GTPase"/>
</dbReference>
<sequence length="223" mass="25038">MNESPIVTYCCDLKVVLLGESSVGKTSIVTKISTGKFQKGAATIGAAFTTKQIQFNEIEENGVEQCFKVSIEIWDTAGQERYRSLTPMYYRNTDVALIVFDLTQEASLKKARSWIDELKSYLDSSSRRDKHISMILVANKVDLVAKNDGTFDINQYLENWDIPSEYPLKIVSAKTNEGINELFDDIIKKIPKDQFVKEDAQARRPSTIQLNSSIADNSTGCNC</sequence>
<dbReference type="RefSeq" id="XP_003668746.1">
    <property type="nucleotide sequence ID" value="XM_003668698.1"/>
</dbReference>
<dbReference type="eggNOG" id="KOG0092">
    <property type="taxonomic scope" value="Eukaryota"/>
</dbReference>
<dbReference type="InterPro" id="IPR005225">
    <property type="entry name" value="Small_GTP-bd"/>
</dbReference>
<dbReference type="PRINTS" id="PR00449">
    <property type="entry name" value="RASTRNSFRMNG"/>
</dbReference>
<accession>G0W6U2</accession>
<gene>
    <name evidence="3" type="primary">NDAI0B04680</name>
    <name evidence="3" type="ordered locus">NDAI_0B04680</name>
</gene>
<dbReference type="InterPro" id="IPR027417">
    <property type="entry name" value="P-loop_NTPase"/>
</dbReference>
<dbReference type="STRING" id="1071378.G0W6U2"/>
<dbReference type="GO" id="GO:0003924">
    <property type="term" value="F:GTPase activity"/>
    <property type="evidence" value="ECO:0007669"/>
    <property type="project" value="InterPro"/>
</dbReference>
<dbReference type="Pfam" id="PF00071">
    <property type="entry name" value="Ras"/>
    <property type="match status" value="1"/>
</dbReference>
<keyword evidence="2" id="KW-0342">GTP-binding</keyword>
<protein>
    <submittedName>
        <fullName evidence="3">Uncharacterized protein</fullName>
    </submittedName>
</protein>
<dbReference type="EMBL" id="HE580268">
    <property type="protein sequence ID" value="CCD23503.1"/>
    <property type="molecule type" value="Genomic_DNA"/>
</dbReference>
<keyword evidence="1" id="KW-0547">Nucleotide-binding</keyword>
<organism evidence="3 4">
    <name type="scientific">Naumovozyma dairenensis (strain ATCC 10597 / BCRC 20456 / CBS 421 / NBRC 0211 / NRRL Y-12639)</name>
    <name type="common">Saccharomyces dairenensis</name>
    <dbReference type="NCBI Taxonomy" id="1071378"/>
    <lineage>
        <taxon>Eukaryota</taxon>
        <taxon>Fungi</taxon>
        <taxon>Dikarya</taxon>
        <taxon>Ascomycota</taxon>
        <taxon>Saccharomycotina</taxon>
        <taxon>Saccharomycetes</taxon>
        <taxon>Saccharomycetales</taxon>
        <taxon>Saccharomycetaceae</taxon>
        <taxon>Naumovozyma</taxon>
    </lineage>
</organism>
<dbReference type="Gene3D" id="3.40.50.300">
    <property type="entry name" value="P-loop containing nucleotide triphosphate hydrolases"/>
    <property type="match status" value="1"/>
</dbReference>
<evidence type="ECO:0000313" key="4">
    <source>
        <dbReference type="Proteomes" id="UP000000689"/>
    </source>
</evidence>
<name>G0W6U2_NAUDC</name>
<dbReference type="OrthoDB" id="63533at2759"/>
<dbReference type="OMA" id="HMEIWDT"/>
<dbReference type="NCBIfam" id="TIGR00231">
    <property type="entry name" value="small_GTP"/>
    <property type="match status" value="1"/>
</dbReference>
<dbReference type="SMART" id="SM00175">
    <property type="entry name" value="RAB"/>
    <property type="match status" value="1"/>
</dbReference>
<proteinExistence type="predicted"/>
<keyword evidence="4" id="KW-1185">Reference proteome</keyword>
<dbReference type="GO" id="GO:0005525">
    <property type="term" value="F:GTP binding"/>
    <property type="evidence" value="ECO:0007669"/>
    <property type="project" value="UniProtKB-KW"/>
</dbReference>